<dbReference type="EMBL" id="CATOUU010001010">
    <property type="protein sequence ID" value="CAI9966984.1"/>
    <property type="molecule type" value="Genomic_DNA"/>
</dbReference>
<evidence type="ECO:0000256" key="1">
    <source>
        <dbReference type="SAM" id="MobiDB-lite"/>
    </source>
</evidence>
<evidence type="ECO:0000313" key="4">
    <source>
        <dbReference type="Proteomes" id="UP001642409"/>
    </source>
</evidence>
<gene>
    <name evidence="3" type="ORF">HINF_LOCUS29956</name>
    <name evidence="2" type="ORF">HINF_LOCUS54629</name>
</gene>
<dbReference type="AlphaFoldDB" id="A0AA86UT48"/>
<evidence type="ECO:0000313" key="3">
    <source>
        <dbReference type="EMBL" id="CAL6025118.1"/>
    </source>
</evidence>
<reference evidence="3 4" key="2">
    <citation type="submission" date="2024-07" db="EMBL/GenBank/DDBJ databases">
        <authorList>
            <person name="Akdeniz Z."/>
        </authorList>
    </citation>
    <scope>NUCLEOTIDE SEQUENCE [LARGE SCALE GENOMIC DNA]</scope>
</reference>
<evidence type="ECO:0000313" key="2">
    <source>
        <dbReference type="EMBL" id="CAI9966984.1"/>
    </source>
</evidence>
<accession>A0AA86UT48</accession>
<sequence length="234" mass="27451">MILSQNQKFFKQYLQKTISQITKPVCIEYLKQIHEEFLDIVLDDFIFKRRVNEVIQRYKYIKFTDKQAEIQHSWVMRILEQAKNWEYFQVAQQALSQQFEPKTLNQTKPISPVSKQQSPVTKPRLSKSVGFDLDSMKKTITMGKSNAQLLISFGTQIDSYADLFNKSSYTISFNESELKKKEKKRAALMKVIDEYNENELLLSQTLVEEESEETNGIHFLCQPLKVAESIYIPK</sequence>
<dbReference type="Proteomes" id="UP001642409">
    <property type="component" value="Unassembled WGS sequence"/>
</dbReference>
<dbReference type="EMBL" id="CAXDID020000097">
    <property type="protein sequence ID" value="CAL6025118.1"/>
    <property type="molecule type" value="Genomic_DNA"/>
</dbReference>
<proteinExistence type="predicted"/>
<name>A0AA86UT48_9EUKA</name>
<feature type="region of interest" description="Disordered" evidence="1">
    <location>
        <begin position="105"/>
        <end position="124"/>
    </location>
</feature>
<reference evidence="2" key="1">
    <citation type="submission" date="2023-06" db="EMBL/GenBank/DDBJ databases">
        <authorList>
            <person name="Kurt Z."/>
        </authorList>
    </citation>
    <scope>NUCLEOTIDE SEQUENCE</scope>
</reference>
<keyword evidence="4" id="KW-1185">Reference proteome</keyword>
<feature type="compositionally biased region" description="Polar residues" evidence="1">
    <location>
        <begin position="105"/>
        <end position="120"/>
    </location>
</feature>
<protein>
    <submittedName>
        <fullName evidence="3">Hypothetical_protein</fullName>
    </submittedName>
</protein>
<comment type="caution">
    <text evidence="2">The sequence shown here is derived from an EMBL/GenBank/DDBJ whole genome shotgun (WGS) entry which is preliminary data.</text>
</comment>
<organism evidence="2">
    <name type="scientific">Hexamita inflata</name>
    <dbReference type="NCBI Taxonomy" id="28002"/>
    <lineage>
        <taxon>Eukaryota</taxon>
        <taxon>Metamonada</taxon>
        <taxon>Diplomonadida</taxon>
        <taxon>Hexamitidae</taxon>
        <taxon>Hexamitinae</taxon>
        <taxon>Hexamita</taxon>
    </lineage>
</organism>